<dbReference type="Gene3D" id="3.40.50.2000">
    <property type="entry name" value="Glycogen Phosphorylase B"/>
    <property type="match status" value="1"/>
</dbReference>
<keyword evidence="3" id="KW-1185">Reference proteome</keyword>
<proteinExistence type="predicted"/>
<dbReference type="EMBL" id="CP078075">
    <property type="protein sequence ID" value="WDM43740.1"/>
    <property type="molecule type" value="Genomic_DNA"/>
</dbReference>
<gene>
    <name evidence="2" type="ORF">KV395_11005</name>
</gene>
<evidence type="ECO:0000313" key="3">
    <source>
        <dbReference type="Proteomes" id="UP001215097"/>
    </source>
</evidence>
<evidence type="ECO:0000256" key="1">
    <source>
        <dbReference type="SAM" id="MobiDB-lite"/>
    </source>
</evidence>
<accession>A0ABY7XNM1</accession>
<organism evidence="2 3">
    <name type="scientific">Microbacterium luteolum</name>
    <name type="common">Aureobacterium luteolum</name>
    <dbReference type="NCBI Taxonomy" id="69367"/>
    <lineage>
        <taxon>Bacteria</taxon>
        <taxon>Bacillati</taxon>
        <taxon>Actinomycetota</taxon>
        <taxon>Actinomycetes</taxon>
        <taxon>Micrococcales</taxon>
        <taxon>Microbacteriaceae</taxon>
        <taxon>Microbacterium</taxon>
    </lineage>
</organism>
<evidence type="ECO:0008006" key="4">
    <source>
        <dbReference type="Google" id="ProtNLM"/>
    </source>
</evidence>
<evidence type="ECO:0000313" key="2">
    <source>
        <dbReference type="EMBL" id="WDM43740.1"/>
    </source>
</evidence>
<protein>
    <recommendedName>
        <fullName evidence="4">Glycosyltransferase family 1 protein</fullName>
    </recommendedName>
</protein>
<name>A0ABY7XNM1_MICLT</name>
<dbReference type="RefSeq" id="WP_282213869.1">
    <property type="nucleotide sequence ID" value="NZ_BAAAUN010000001.1"/>
</dbReference>
<reference evidence="2 3" key="1">
    <citation type="submission" date="2021-06" db="EMBL/GenBank/DDBJ databases">
        <title>Genome-based taxonomic framework of Microbacterium strains isolated from marine environment, the description of four new species and reclassification of four preexisting species.</title>
        <authorList>
            <person name="Lee S.D."/>
            <person name="Kim S.-M."/>
            <person name="Byeon Y.-S."/>
            <person name="Yang H.L."/>
            <person name="Kim I.S."/>
        </authorList>
    </citation>
    <scope>NUCLEOTIDE SEQUENCE [LARGE SCALE GENOMIC DNA]</scope>
    <source>
        <strain evidence="2 3">KACC 14465</strain>
    </source>
</reference>
<feature type="region of interest" description="Disordered" evidence="1">
    <location>
        <begin position="395"/>
        <end position="415"/>
    </location>
</feature>
<dbReference type="SUPFAM" id="SSF53756">
    <property type="entry name" value="UDP-Glycosyltransferase/glycogen phosphorylase"/>
    <property type="match status" value="1"/>
</dbReference>
<dbReference type="Proteomes" id="UP001215097">
    <property type="component" value="Chromosome"/>
</dbReference>
<sequence>MNRNSLPRWINSLIDRIADSPTSLIGQIAARRLGAPAPDGTVPSVSFDDRPVRVLIAPVNYSGQGRAWARALEAADPAISARNMAVDVPGGFAFESDLVVPVGTYHNGTEWQGRQFEAAASATHVLIEAEEPPFGRLLGRSVAAQTEALLQRGVDVAFLAHGTDVRLPSRHIAGNRWSHYADAGVYAPRDETIAARNIRFLEASGRPVFVSTPDLLLDIPSAHWCPVVVDPPRWAAQRGERRPGPLRVAHAPSVSVIKGTQMIMPALQNLEAEGVIALRLIQGVSSAEMPKAFADADVVIDQMRIGSYGVAACEALASGCVVVGHLNPQVRDTVLAQTGSEVPLVEADPETLDEVIRDLATRLARDDLEPLQRTGVEFAHDVHDGRRSARVLEEHWIGRSAGPHQEGGGERASRS</sequence>